<evidence type="ECO:0000313" key="2">
    <source>
        <dbReference type="EMBL" id="KAL0564261.1"/>
    </source>
</evidence>
<dbReference type="PANTHER" id="PTHR10788:SF15">
    <property type="entry name" value="TREHALOSE SYNTHASE COMPLEX REGULATORY SUBUNIT TPS3-RELATED"/>
    <property type="match status" value="1"/>
</dbReference>
<dbReference type="EMBL" id="JBAHYK010002896">
    <property type="protein sequence ID" value="KAL0564261.1"/>
    <property type="molecule type" value="Genomic_DNA"/>
</dbReference>
<dbReference type="Pfam" id="PF02358">
    <property type="entry name" value="Trehalose_PPase"/>
    <property type="match status" value="1"/>
</dbReference>
<comment type="caution">
    <text evidence="2">The sequence shown here is derived from an EMBL/GenBank/DDBJ whole genome shotgun (WGS) entry which is preliminary data.</text>
</comment>
<proteinExistence type="predicted"/>
<dbReference type="InterPro" id="IPR001830">
    <property type="entry name" value="Glyco_trans_20"/>
</dbReference>
<evidence type="ECO:0000256" key="1">
    <source>
        <dbReference type="SAM" id="MobiDB-lite"/>
    </source>
</evidence>
<dbReference type="Proteomes" id="UP001465976">
    <property type="component" value="Unassembled WGS sequence"/>
</dbReference>
<name>A0ABR3EN07_9AGAR</name>
<dbReference type="InterPro" id="IPR003337">
    <property type="entry name" value="Trehalose_PPase"/>
</dbReference>
<dbReference type="PANTHER" id="PTHR10788">
    <property type="entry name" value="TREHALOSE-6-PHOSPHATE SYNTHASE"/>
    <property type="match status" value="1"/>
</dbReference>
<reference evidence="2 3" key="1">
    <citation type="submission" date="2024-02" db="EMBL/GenBank/DDBJ databases">
        <title>A draft genome for the cacao thread blight pathogen Marasmius crinis-equi.</title>
        <authorList>
            <person name="Cohen S.P."/>
            <person name="Baruah I.K."/>
            <person name="Amoako-Attah I."/>
            <person name="Bukari Y."/>
            <person name="Meinhardt L.W."/>
            <person name="Bailey B.A."/>
        </authorList>
    </citation>
    <scope>NUCLEOTIDE SEQUENCE [LARGE SCALE GENOMIC DNA]</scope>
    <source>
        <strain evidence="2 3">GH-76</strain>
    </source>
</reference>
<keyword evidence="3" id="KW-1185">Reference proteome</keyword>
<feature type="region of interest" description="Disordered" evidence="1">
    <location>
        <begin position="116"/>
        <end position="159"/>
    </location>
</feature>
<feature type="compositionally biased region" description="Low complexity" evidence="1">
    <location>
        <begin position="117"/>
        <end position="147"/>
    </location>
</feature>
<organism evidence="2 3">
    <name type="scientific">Marasmius crinis-equi</name>
    <dbReference type="NCBI Taxonomy" id="585013"/>
    <lineage>
        <taxon>Eukaryota</taxon>
        <taxon>Fungi</taxon>
        <taxon>Dikarya</taxon>
        <taxon>Basidiomycota</taxon>
        <taxon>Agaricomycotina</taxon>
        <taxon>Agaricomycetes</taxon>
        <taxon>Agaricomycetidae</taxon>
        <taxon>Agaricales</taxon>
        <taxon>Marasmiineae</taxon>
        <taxon>Marasmiaceae</taxon>
        <taxon>Marasmius</taxon>
    </lineage>
</organism>
<gene>
    <name evidence="2" type="primary">TPS3_2</name>
    <name evidence="2" type="ORF">V5O48_017792</name>
</gene>
<accession>A0ABR3EN07</accession>
<feature type="non-terminal residue" evidence="2">
    <location>
        <position position="1"/>
    </location>
</feature>
<sequence length="280" mass="29812">IEVLKALVKDPRNEVWLLSGYPRSELARVGREVGGRLGIVAENGCFVRARNLKAKEGKGQGQGQGEGGGGGGEWMSMVANLNMTWKGVCSEMLHYFTERTPGSHVQEREASVVWSFSPPSSSLSTTTTTTSSLSPSSLSTSPSSPSPDADRDSQWARRQAAEAQNHIFDSLGERFGLRIIPSSNSFLVLPNNISWSTAIGSILERGGGGEEWDIVLAMSGDERLLRRLGELDGSETVSIGRGVGARGGTGTDARWSLGKGAEGREGGGDVGRVLREFAEC</sequence>
<evidence type="ECO:0000313" key="3">
    <source>
        <dbReference type="Proteomes" id="UP001465976"/>
    </source>
</evidence>
<protein>
    <submittedName>
        <fullName evidence="2">Trehalose-6-P synthase/phosphatase complex subunit</fullName>
    </submittedName>
</protein>